<gene>
    <name evidence="1" type="ORF">AOC25_05595</name>
</gene>
<proteinExistence type="predicted"/>
<sequence>MTQAEGKNILIPVDQFNKGMLEISIAKDFFSFLSEDMERDDSIFRGLDTERQQGLLCNISCILDFAQDSLLTKPV</sequence>
<dbReference type="Proteomes" id="UP000182060">
    <property type="component" value="Chromosome"/>
</dbReference>
<reference evidence="1" key="1">
    <citation type="journal article" date="2017" name="Appl. Environ. Microbiol.">
        <title>Microdiversification of a pelagic Polynucleobacter species is mainly driven by acquisition of genomic islands from a partially interspecific gene pool.</title>
        <authorList>
            <person name="Hoetzinger M."/>
            <person name="Hahn M.W."/>
            <person name="Jezberova J."/>
            <person name="Schmidt J."/>
            <person name="Koll U."/>
        </authorList>
    </citation>
    <scope>NUCLEOTIDE SEQUENCE</scope>
    <source>
        <strain evidence="1">MWH-RechtKol4</strain>
    </source>
</reference>
<dbReference type="EMBL" id="CP015017">
    <property type="protein sequence ID" value="APC01122.1"/>
    <property type="molecule type" value="Genomic_DNA"/>
</dbReference>
<name>A0AAC9NIL1_9BURK</name>
<evidence type="ECO:0000313" key="2">
    <source>
        <dbReference type="Proteomes" id="UP000182060"/>
    </source>
</evidence>
<accession>A0AAC9NIL1</accession>
<evidence type="ECO:0000313" key="1">
    <source>
        <dbReference type="EMBL" id="APC01122.1"/>
    </source>
</evidence>
<organism evidence="1 2">
    <name type="scientific">Polynucleobacter asymbioticus</name>
    <dbReference type="NCBI Taxonomy" id="576611"/>
    <lineage>
        <taxon>Bacteria</taxon>
        <taxon>Pseudomonadati</taxon>
        <taxon>Pseudomonadota</taxon>
        <taxon>Betaproteobacteria</taxon>
        <taxon>Burkholderiales</taxon>
        <taxon>Burkholderiaceae</taxon>
        <taxon>Polynucleobacter</taxon>
    </lineage>
</organism>
<dbReference type="RefSeq" id="WP_071539170.1">
    <property type="nucleotide sequence ID" value="NZ_CP015016.1"/>
</dbReference>
<dbReference type="AlphaFoldDB" id="A0AAC9NIL1"/>
<protein>
    <submittedName>
        <fullName evidence="1">Uncharacterized protein</fullName>
    </submittedName>
</protein>